<feature type="transmembrane region" description="Helical" evidence="2">
    <location>
        <begin position="12"/>
        <end position="35"/>
    </location>
</feature>
<keyword evidence="5" id="KW-1185">Reference proteome</keyword>
<dbReference type="OMA" id="NIENDAM"/>
<feature type="domain" description="C2" evidence="3">
    <location>
        <begin position="163"/>
        <end position="302"/>
    </location>
</feature>
<dbReference type="SUPFAM" id="SSF49562">
    <property type="entry name" value="C2 domain (Calcium/lipid-binding domain, CaLB)"/>
    <property type="match status" value="2"/>
</dbReference>
<dbReference type="EMBL" id="JH432065">
    <property type="status" value="NOT_ANNOTATED_CDS"/>
    <property type="molecule type" value="Genomic_DNA"/>
</dbReference>
<keyword evidence="2" id="KW-0812">Transmembrane</keyword>
<dbReference type="eggNOG" id="KOG1028">
    <property type="taxonomic scope" value="Eukaryota"/>
</dbReference>
<evidence type="ECO:0000259" key="3">
    <source>
        <dbReference type="PROSITE" id="PS50004"/>
    </source>
</evidence>
<dbReference type="Gene3D" id="2.60.40.150">
    <property type="entry name" value="C2 domain"/>
    <property type="match status" value="2"/>
</dbReference>
<dbReference type="InterPro" id="IPR035892">
    <property type="entry name" value="C2_domain_sf"/>
</dbReference>
<sequence>MVLHIDAWTKYLIVLCCIGLVAITAIVVVCFINPFCPINRVVNRDVDKLKKSNKKEKKQSFGVAEFGEPVELTKLNAKVQNKYGSPLPSYYAPGFDLKYPPPTTVYGKRFYTNTTTDSCYSSMSPTTEGGSRPTSPVSTVPDDADTSSTNSPPSITESDLSQFYGSLSVMLKYSLLEESNTGQLVINLGDAHNLPGREYFISTCDPFIRVVILKAKTRLRKSRSHYMILSEFQSSTIRRTRHPSFNESFTVELTKTDIKDCALKFLIFDRDKYVNPSQIAEVMCPLMELNLQTAVAGIPLSLELQEPRQNNGELLIGLSYLPTSERLSINVLRAMNLKYEIVTTTVENLNAEVRVLLLANGKLIKKKKTPIVCGSNSPNYDCSLSFDIPLTDLNQIVFIVAVAHRADAVSESDDSLRGKPSRHGSYIGKVFLGSPIQ</sequence>
<dbReference type="PANTHER" id="PTHR10024">
    <property type="entry name" value="SYNAPTOTAGMIN"/>
    <property type="match status" value="1"/>
</dbReference>
<dbReference type="PROSITE" id="PS50004">
    <property type="entry name" value="C2"/>
    <property type="match status" value="1"/>
</dbReference>
<accession>T1JCJ2</accession>
<evidence type="ECO:0000256" key="1">
    <source>
        <dbReference type="SAM" id="MobiDB-lite"/>
    </source>
</evidence>
<keyword evidence="2" id="KW-1133">Transmembrane helix</keyword>
<reference evidence="5" key="1">
    <citation type="submission" date="2011-05" db="EMBL/GenBank/DDBJ databases">
        <authorList>
            <person name="Richards S.R."/>
            <person name="Qu J."/>
            <person name="Jiang H."/>
            <person name="Jhangiani S.N."/>
            <person name="Agravi P."/>
            <person name="Goodspeed R."/>
            <person name="Gross S."/>
            <person name="Mandapat C."/>
            <person name="Jackson L."/>
            <person name="Mathew T."/>
            <person name="Pu L."/>
            <person name="Thornton R."/>
            <person name="Saada N."/>
            <person name="Wilczek-Boney K.B."/>
            <person name="Lee S."/>
            <person name="Kovar C."/>
            <person name="Wu Y."/>
            <person name="Scherer S.E."/>
            <person name="Worley K.C."/>
            <person name="Muzny D.M."/>
            <person name="Gibbs R."/>
        </authorList>
    </citation>
    <scope>NUCLEOTIDE SEQUENCE</scope>
    <source>
        <strain evidence="5">Brora</strain>
    </source>
</reference>
<organism evidence="4 5">
    <name type="scientific">Strigamia maritima</name>
    <name type="common">European centipede</name>
    <name type="synonym">Geophilus maritimus</name>
    <dbReference type="NCBI Taxonomy" id="126957"/>
    <lineage>
        <taxon>Eukaryota</taxon>
        <taxon>Metazoa</taxon>
        <taxon>Ecdysozoa</taxon>
        <taxon>Arthropoda</taxon>
        <taxon>Myriapoda</taxon>
        <taxon>Chilopoda</taxon>
        <taxon>Pleurostigmophora</taxon>
        <taxon>Geophilomorpha</taxon>
        <taxon>Linotaeniidae</taxon>
        <taxon>Strigamia</taxon>
    </lineage>
</organism>
<dbReference type="Pfam" id="PF00168">
    <property type="entry name" value="C2"/>
    <property type="match status" value="2"/>
</dbReference>
<feature type="region of interest" description="Disordered" evidence="1">
    <location>
        <begin position="119"/>
        <end position="157"/>
    </location>
</feature>
<dbReference type="EnsemblMetazoa" id="SMAR011506-RA">
    <property type="protein sequence ID" value="SMAR011506-PA"/>
    <property type="gene ID" value="SMAR011506"/>
</dbReference>
<dbReference type="STRING" id="126957.T1JCJ2"/>
<dbReference type="PhylomeDB" id="T1JCJ2"/>
<reference evidence="4" key="2">
    <citation type="submission" date="2015-02" db="UniProtKB">
        <authorList>
            <consortium name="EnsemblMetazoa"/>
        </authorList>
    </citation>
    <scope>IDENTIFICATION</scope>
</reference>
<dbReference type="SMART" id="SM00239">
    <property type="entry name" value="C2"/>
    <property type="match status" value="2"/>
</dbReference>
<dbReference type="HOGENOM" id="CLU_621645_0_0_1"/>
<evidence type="ECO:0000313" key="4">
    <source>
        <dbReference type="EnsemblMetazoa" id="SMAR011506-PA"/>
    </source>
</evidence>
<evidence type="ECO:0000256" key="2">
    <source>
        <dbReference type="SAM" id="Phobius"/>
    </source>
</evidence>
<feature type="compositionally biased region" description="Polar residues" evidence="1">
    <location>
        <begin position="119"/>
        <end position="138"/>
    </location>
</feature>
<proteinExistence type="predicted"/>
<protein>
    <recommendedName>
        <fullName evidence="3">C2 domain-containing protein</fullName>
    </recommendedName>
</protein>
<dbReference type="Proteomes" id="UP000014500">
    <property type="component" value="Unassembled WGS sequence"/>
</dbReference>
<name>T1JCJ2_STRMM</name>
<keyword evidence="2" id="KW-0472">Membrane</keyword>
<feature type="compositionally biased region" description="Polar residues" evidence="1">
    <location>
        <begin position="146"/>
        <end position="157"/>
    </location>
</feature>
<dbReference type="InterPro" id="IPR000008">
    <property type="entry name" value="C2_dom"/>
</dbReference>
<dbReference type="AlphaFoldDB" id="T1JCJ2"/>
<evidence type="ECO:0000313" key="5">
    <source>
        <dbReference type="Proteomes" id="UP000014500"/>
    </source>
</evidence>